<dbReference type="STRING" id="28122.SAMN02745108_02697"/>
<proteinExistence type="predicted"/>
<dbReference type="AlphaFoldDB" id="A0A1T4RFS7"/>
<accession>A0A1T4RFS7</accession>
<sequence>MVSDKTLFAMDLTALMAVEKIAKDSQRPEEDVLVEFMESNTAKMLYDDSNKLWWDGPDATAEEFEREKS</sequence>
<dbReference type="Proteomes" id="UP000190449">
    <property type="component" value="Unassembled WGS sequence"/>
</dbReference>
<protein>
    <submittedName>
        <fullName evidence="1">Uncharacterized protein</fullName>
    </submittedName>
</protein>
<evidence type="ECO:0000313" key="1">
    <source>
        <dbReference type="EMBL" id="SKA14880.1"/>
    </source>
</evidence>
<dbReference type="RefSeq" id="WP_078777365.1">
    <property type="nucleotide sequence ID" value="NZ_FUWU01000073.1"/>
</dbReference>
<organism evidence="1 2">
    <name type="scientific">Fibrobacter intestinalis</name>
    <dbReference type="NCBI Taxonomy" id="28122"/>
    <lineage>
        <taxon>Bacteria</taxon>
        <taxon>Pseudomonadati</taxon>
        <taxon>Fibrobacterota</taxon>
        <taxon>Fibrobacteria</taxon>
        <taxon>Fibrobacterales</taxon>
        <taxon>Fibrobacteraceae</taxon>
        <taxon>Fibrobacter</taxon>
    </lineage>
</organism>
<reference evidence="1 2" key="1">
    <citation type="submission" date="2017-02" db="EMBL/GenBank/DDBJ databases">
        <authorList>
            <person name="Peterson S.W."/>
        </authorList>
    </citation>
    <scope>NUCLEOTIDE SEQUENCE [LARGE SCALE GENOMIC DNA]</scope>
    <source>
        <strain evidence="1 2">ATCC 43854</strain>
    </source>
</reference>
<gene>
    <name evidence="1" type="ORF">SAMN02745108_02697</name>
</gene>
<evidence type="ECO:0000313" key="2">
    <source>
        <dbReference type="Proteomes" id="UP000190449"/>
    </source>
</evidence>
<dbReference type="EMBL" id="FUWU01000073">
    <property type="protein sequence ID" value="SKA14880.1"/>
    <property type="molecule type" value="Genomic_DNA"/>
</dbReference>
<name>A0A1T4RFS7_9BACT</name>